<dbReference type="AlphaFoldDB" id="A0AAN9U174"/>
<evidence type="ECO:0000256" key="3">
    <source>
        <dbReference type="ARBA" id="ARBA00022553"/>
    </source>
</evidence>
<keyword evidence="6" id="KW-0493">Microtubule</keyword>
<dbReference type="GO" id="GO:0031175">
    <property type="term" value="P:neuron projection development"/>
    <property type="evidence" value="ECO:0007669"/>
    <property type="project" value="TreeGrafter"/>
</dbReference>
<dbReference type="InterPro" id="IPR027324">
    <property type="entry name" value="MAP2/MAP4/Tau"/>
</dbReference>
<keyword evidence="8" id="KW-0812">Transmembrane</keyword>
<comment type="caution">
    <text evidence="9">The sequence shown here is derived from an EMBL/GenBank/DDBJ whole genome shotgun (WGS) entry which is preliminary data.</text>
</comment>
<evidence type="ECO:0000256" key="5">
    <source>
        <dbReference type="ARBA" id="ARBA00023212"/>
    </source>
</evidence>
<evidence type="ECO:0000256" key="2">
    <source>
        <dbReference type="ARBA" id="ARBA00022490"/>
    </source>
</evidence>
<dbReference type="PROSITE" id="PS51491">
    <property type="entry name" value="TAU_MAP_2"/>
    <property type="match status" value="4"/>
</dbReference>
<dbReference type="GO" id="GO:0043005">
    <property type="term" value="C:neuron projection"/>
    <property type="evidence" value="ECO:0007669"/>
    <property type="project" value="TreeGrafter"/>
</dbReference>
<dbReference type="GO" id="GO:0005874">
    <property type="term" value="C:microtubule"/>
    <property type="evidence" value="ECO:0007669"/>
    <property type="project" value="UniProtKB-KW"/>
</dbReference>
<keyword evidence="8" id="KW-1133">Transmembrane helix</keyword>
<gene>
    <name evidence="9" type="ORF">V9T40_009564</name>
</gene>
<dbReference type="GO" id="GO:0008017">
    <property type="term" value="F:microtubule binding"/>
    <property type="evidence" value="ECO:0007669"/>
    <property type="project" value="InterPro"/>
</dbReference>
<keyword evidence="8" id="KW-0472">Membrane</keyword>
<sequence>MDAIRLWIIGNSLCTNYLDWKTYVHDAIVAKNATTTNDSKTINQWKETKSTPPNGDIQRQCRGLPQPQPPSDLPTRNKSVTRTPMRKISPKSPEAGSSISLAEKEKKKLPMNKIQVGAAPSPNLKEARSKIGSLQNYTHKPGGGRVKIENRKLEWNAQPRIEAKNENWVPPAAGKKITQVKLQWNAKSKIGSLENTSHRPGGGDKKIETVKLDFKDKAKPKVGSKDNMKHVPGGGAVKIEEQKLMELNVRSKVGSLDNVKHKPGGGDKKIFDDKDYLKQIAQSDDNSKANSVTTSGSQLAGLSAICHDAKSEDGKLLKFVFGLPLLLPDEVDDCFVEDIMACKPVGRNFDVFFNYLLKTYIASDATFPPIIVRHIRRSAKVFARMCSPSSIYEKSLSCGHGYGPGPSQPPFFHSLMGGRSNHLDICYALRCDCYVIIRSLKTMQFYHYVGGDLFILLLLVLVLADDEDGHRCAAASVASRQGVSRRDGDIRRKSWRALARLTVPKKLVDGRTTRHSTFPTSPLIDRKLANKKRHRSSCRRFFVQ</sequence>
<protein>
    <recommendedName>
        <fullName evidence="6">Microtubule-associated protein</fullName>
    </recommendedName>
</protein>
<evidence type="ECO:0000256" key="1">
    <source>
        <dbReference type="ARBA" id="ARBA00004245"/>
    </source>
</evidence>
<dbReference type="EMBL" id="JBBCAQ010000010">
    <property type="protein sequence ID" value="KAK7602123.1"/>
    <property type="molecule type" value="Genomic_DNA"/>
</dbReference>
<dbReference type="PANTHER" id="PTHR11501">
    <property type="entry name" value="MICROTUBULE-ASSOCIATED PROTEIN"/>
    <property type="match status" value="1"/>
</dbReference>
<name>A0AAN9U174_9HEMI</name>
<evidence type="ECO:0000256" key="6">
    <source>
        <dbReference type="RuleBase" id="RU000686"/>
    </source>
</evidence>
<evidence type="ECO:0000256" key="8">
    <source>
        <dbReference type="SAM" id="Phobius"/>
    </source>
</evidence>
<dbReference type="GO" id="GO:0000226">
    <property type="term" value="P:microtubule cytoskeleton organization"/>
    <property type="evidence" value="ECO:0007669"/>
    <property type="project" value="TreeGrafter"/>
</dbReference>
<evidence type="ECO:0000313" key="9">
    <source>
        <dbReference type="EMBL" id="KAK7602123.1"/>
    </source>
</evidence>
<keyword evidence="5 6" id="KW-0206">Cytoskeleton</keyword>
<evidence type="ECO:0000256" key="4">
    <source>
        <dbReference type="ARBA" id="ARBA00022737"/>
    </source>
</evidence>
<dbReference type="PANTHER" id="PTHR11501:SF18">
    <property type="entry name" value="MICROTUBULE-ASSOCIATED PROTEIN"/>
    <property type="match status" value="1"/>
</dbReference>
<keyword evidence="4" id="KW-0677">Repeat</keyword>
<evidence type="ECO:0000313" key="10">
    <source>
        <dbReference type="Proteomes" id="UP001367676"/>
    </source>
</evidence>
<comment type="subcellular location">
    <subcellularLocation>
        <location evidence="1 6">Cytoplasm</location>
        <location evidence="1 6">Cytoskeleton</location>
    </subcellularLocation>
</comment>
<keyword evidence="2 6" id="KW-0963">Cytoplasm</keyword>
<evidence type="ECO:0000256" key="7">
    <source>
        <dbReference type="SAM" id="MobiDB-lite"/>
    </source>
</evidence>
<reference evidence="9 10" key="1">
    <citation type="submission" date="2024-03" db="EMBL/GenBank/DDBJ databases">
        <title>Adaptation during the transition from Ophiocordyceps entomopathogen to insect associate is accompanied by gene loss and intensified selection.</title>
        <authorList>
            <person name="Ward C.M."/>
            <person name="Onetto C.A."/>
            <person name="Borneman A.R."/>
        </authorList>
    </citation>
    <scope>NUCLEOTIDE SEQUENCE [LARGE SCALE GENOMIC DNA]</scope>
    <source>
        <strain evidence="9">AWRI1</strain>
        <tissue evidence="9">Single Adult Female</tissue>
    </source>
</reference>
<keyword evidence="3" id="KW-0597">Phosphoprotein</keyword>
<feature type="transmembrane region" description="Helical" evidence="8">
    <location>
        <begin position="445"/>
        <end position="464"/>
    </location>
</feature>
<dbReference type="PROSITE" id="PS00229">
    <property type="entry name" value="TAU_MAP_1"/>
    <property type="match status" value="3"/>
</dbReference>
<dbReference type="Pfam" id="PF00418">
    <property type="entry name" value="Tubulin-binding"/>
    <property type="match status" value="4"/>
</dbReference>
<dbReference type="InterPro" id="IPR001084">
    <property type="entry name" value="MAP_tubulin-bd_rpt"/>
</dbReference>
<organism evidence="9 10">
    <name type="scientific">Parthenolecanium corni</name>
    <dbReference type="NCBI Taxonomy" id="536013"/>
    <lineage>
        <taxon>Eukaryota</taxon>
        <taxon>Metazoa</taxon>
        <taxon>Ecdysozoa</taxon>
        <taxon>Arthropoda</taxon>
        <taxon>Hexapoda</taxon>
        <taxon>Insecta</taxon>
        <taxon>Pterygota</taxon>
        <taxon>Neoptera</taxon>
        <taxon>Paraneoptera</taxon>
        <taxon>Hemiptera</taxon>
        <taxon>Sternorrhyncha</taxon>
        <taxon>Coccoidea</taxon>
        <taxon>Coccidae</taxon>
        <taxon>Parthenolecanium</taxon>
    </lineage>
</organism>
<proteinExistence type="predicted"/>
<feature type="region of interest" description="Disordered" evidence="7">
    <location>
        <begin position="45"/>
        <end position="125"/>
    </location>
</feature>
<dbReference type="Proteomes" id="UP001367676">
    <property type="component" value="Unassembled WGS sequence"/>
</dbReference>
<keyword evidence="10" id="KW-1185">Reference proteome</keyword>
<accession>A0AAN9U174</accession>